<evidence type="ECO:0000256" key="4">
    <source>
        <dbReference type="ARBA" id="ARBA00022989"/>
    </source>
</evidence>
<gene>
    <name evidence="8" type="ORF">K9W46_12615</name>
</gene>
<evidence type="ECO:0000259" key="7">
    <source>
        <dbReference type="Pfam" id="PF02687"/>
    </source>
</evidence>
<proteinExistence type="predicted"/>
<dbReference type="EMBL" id="CP084167">
    <property type="protein sequence ID" value="UJG43201.1"/>
    <property type="molecule type" value="Genomic_DNA"/>
</dbReference>
<sequence>MFNLRHTFLYNILPKKRLLIAFIGFFISSVVISGGSILMYSIVSSTTTYLGESDDVLIITKEGSTTPYTSQLPLDFVEAVKFVPGVVEVCPEVLTAAVYKNKAIYFRGVDTYSFWNFTPYTLIDGVLLDDKDTFNVTIGLNFAEEHKLEVGDFITIYSTKTTSAIELRVKSIIYTGTLLDDELVAPLAIGQFLTFDSFNYITHVRARIDLSKTTKEKVKSIVSNSYKIKVGVRTFNETQELNATVFVQDLRGQKINTTEIVNLNSMVFELPFRMYEIYAQIGDFKSNKTQILPGIDLEVNILIPYLERVVNFTVLTEEKEPIENAKISLTRKDSDVYSYTDEIVLYSNSKGKAVVTLSNGTYSAVISYKRFNNKFNFVTQENNEFTITLIKKHPDLQVNFPKNNSIIHGTTLNLSFVSSPGYSIYYYFDGDGSNTYTYYSEYSGLLSPEFLLHKFSGEAGEHTLTVYTKNSYYSGNVSEYFNSTIIYFTIIDPPETLEFENVSDMSNLEPNQVLKVNLPFNYSYYAPSYSWDDKEWISMDDNQIVAEATIGLHKLEIKLKTNTKQKTYFYYFSISENNYNFGLYNLSYHKKIKPNSIFKVWFNNLTEPLFYSWDNRSSNNLFEHEYILTTSLSEGSHSLTIGFQKDGLWNNRSYNVIIDTGIPNISLSATNNSILSSGEFLTVFSNETIYDLAFSWDNQKYSLSYDNKIPTPYTNGTHTLSLVGYDLVGNRFNLFYNFTIVNQTNVNLYDFFLLNEYSGLINQTFVELEIYSPPDVSTITYELEGMLNISGNYSEKLLFYLYSGKYNLTIKLFNSSQIVGYRNWSFYVMNGYNKSFISYSDLTQNNDLEDVVVYFPEFDVSYKLDESSTIFITDNIWSSIISSYNSTYNLFSYLFVDTQPPSVSILSPDKGSDLANIWLDLKTEAVEVFYKIDSLTTLSKYYSPVVISNLSIGEHKLYLTLYDSLKNKKELTYTFSIGIEYSLVNLTFVYSEIGNVTLAPNYEFKVRSIWNKTLISLQSNNNGTSLFKILKGQFYLYITYDNTTFVFTINAISNIEKTIFLGKTNLTLSFIDVYANLPISNQYFNIYDITGLLIKRLKTNITGETEVSLDTGIYFVEYEVLDNIYSFYIYVFEGTQSYTFYVLSQPESISLTFIFSNNTQAKNLPIIVETEFFGNISFYTDINGEYVLLLPYQKIVIHVFSPSGRRLISLTRYIEPGISSLKIVIPSEKSSTYQELPFQNIGGSFDILISLSSEYMEHYLKGSLLFTYTLAYAEIILIVLIVGANLYAILRNINTESRKEIRITEMIGATYPHIMFSIFSRLVILSSFSYFIGYFVGTEILKLLAKMNKTVFFGHTFIPKGNVFIFIICYFLILIIVSMTSLFLVVSHKKREKKRRESKIPLK</sequence>
<feature type="domain" description="ABC3 transporter permease C-terminal" evidence="7">
    <location>
        <begin position="1275"/>
        <end position="1387"/>
    </location>
</feature>
<keyword evidence="3 6" id="KW-0812">Transmembrane</keyword>
<organism evidence="8">
    <name type="scientific">Candidatus Heimdallarchaeum endolithica</name>
    <dbReference type="NCBI Taxonomy" id="2876572"/>
    <lineage>
        <taxon>Archaea</taxon>
        <taxon>Promethearchaeati</taxon>
        <taxon>Candidatus Heimdallarchaeota</taxon>
        <taxon>Candidatus Heimdallarchaeia (ex Rinke et al. 2021) (nom. nud.)</taxon>
        <taxon>Candidatus Heimdallarchaeales</taxon>
        <taxon>Candidatus Heimdallarchaeaceae</taxon>
        <taxon>Candidatus Heimdallarchaeum</taxon>
    </lineage>
</organism>
<name>A0A9Y1BQ47_9ARCH</name>
<feature type="transmembrane region" description="Helical" evidence="6">
    <location>
        <begin position="1311"/>
        <end position="1336"/>
    </location>
</feature>
<evidence type="ECO:0000256" key="2">
    <source>
        <dbReference type="ARBA" id="ARBA00022475"/>
    </source>
</evidence>
<feature type="transmembrane region" description="Helical" evidence="6">
    <location>
        <begin position="1265"/>
        <end position="1290"/>
    </location>
</feature>
<protein>
    <submittedName>
        <fullName evidence="8">ABC transporter permease</fullName>
    </submittedName>
</protein>
<evidence type="ECO:0000256" key="1">
    <source>
        <dbReference type="ARBA" id="ARBA00004651"/>
    </source>
</evidence>
<evidence type="ECO:0000256" key="6">
    <source>
        <dbReference type="SAM" id="Phobius"/>
    </source>
</evidence>
<evidence type="ECO:0000256" key="5">
    <source>
        <dbReference type="ARBA" id="ARBA00023136"/>
    </source>
</evidence>
<reference evidence="8" key="1">
    <citation type="journal article" date="2022" name="Nat. Microbiol.">
        <title>Unique mobile elements and scalable gene flow at the prokaryote-eukaryote boundary revealed by circularized Asgard archaea genomes.</title>
        <authorList>
            <person name="Wu F."/>
            <person name="Speth D.R."/>
            <person name="Philosof A."/>
            <person name="Cremiere A."/>
            <person name="Narayanan A."/>
            <person name="Barco R.A."/>
            <person name="Connon S.A."/>
            <person name="Amend J.P."/>
            <person name="Antoshechkin I.A."/>
            <person name="Orphan V.J."/>
        </authorList>
    </citation>
    <scope>NUCLEOTIDE SEQUENCE</scope>
    <source>
        <strain evidence="8">PR6</strain>
    </source>
</reference>
<comment type="subcellular location">
    <subcellularLocation>
        <location evidence="1">Cell membrane</location>
        <topology evidence="1">Multi-pass membrane protein</topology>
    </subcellularLocation>
</comment>
<keyword evidence="5 6" id="KW-0472">Membrane</keyword>
<keyword evidence="2" id="KW-1003">Cell membrane</keyword>
<dbReference type="GO" id="GO:0005886">
    <property type="term" value="C:plasma membrane"/>
    <property type="evidence" value="ECO:0007669"/>
    <property type="project" value="UniProtKB-SubCell"/>
</dbReference>
<feature type="transmembrane region" description="Helical" evidence="6">
    <location>
        <begin position="20"/>
        <end position="43"/>
    </location>
</feature>
<dbReference type="Pfam" id="PF02687">
    <property type="entry name" value="FtsX"/>
    <property type="match status" value="1"/>
</dbReference>
<dbReference type="InterPro" id="IPR003838">
    <property type="entry name" value="ABC3_permease_C"/>
</dbReference>
<accession>A0A9Y1BQ47</accession>
<feature type="transmembrane region" description="Helical" evidence="6">
    <location>
        <begin position="1363"/>
        <end position="1386"/>
    </location>
</feature>
<evidence type="ECO:0000313" key="8">
    <source>
        <dbReference type="EMBL" id="UJG43201.1"/>
    </source>
</evidence>
<evidence type="ECO:0000256" key="3">
    <source>
        <dbReference type="ARBA" id="ARBA00022692"/>
    </source>
</evidence>
<keyword evidence="4 6" id="KW-1133">Transmembrane helix</keyword>
<dbReference type="Proteomes" id="UP001200513">
    <property type="component" value="Chromosome"/>
</dbReference>